<organism evidence="5">
    <name type="scientific">Grosmannia clavigera (strain kw1407 / UAMH 11150)</name>
    <name type="common">Blue stain fungus</name>
    <name type="synonym">Graphiocladiella clavigera</name>
    <dbReference type="NCBI Taxonomy" id="655863"/>
    <lineage>
        <taxon>Eukaryota</taxon>
        <taxon>Fungi</taxon>
        <taxon>Dikarya</taxon>
        <taxon>Ascomycota</taxon>
        <taxon>Pezizomycotina</taxon>
        <taxon>Sordariomycetes</taxon>
        <taxon>Sordariomycetidae</taxon>
        <taxon>Ophiostomatales</taxon>
        <taxon>Ophiostomataceae</taxon>
        <taxon>Leptographium</taxon>
    </lineage>
</organism>
<feature type="transmembrane region" description="Helical" evidence="2">
    <location>
        <begin position="205"/>
        <end position="227"/>
    </location>
</feature>
<dbReference type="eggNOG" id="ENOG502R1J4">
    <property type="taxonomic scope" value="Eukaryota"/>
</dbReference>
<proteinExistence type="predicted"/>
<evidence type="ECO:0008006" key="6">
    <source>
        <dbReference type="Google" id="ProtNLM"/>
    </source>
</evidence>
<dbReference type="RefSeq" id="XP_014169545.1">
    <property type="nucleotide sequence ID" value="XM_014314070.1"/>
</dbReference>
<reference evidence="4 5" key="1">
    <citation type="journal article" date="2011" name="Proc. Natl. Acad. Sci. U.S.A.">
        <title>Genome and transcriptome analyses of the mountain pine beetle-fungal symbiont Grosmannia clavigera, a lodgepole pine pathogen.</title>
        <authorList>
            <person name="DiGuistini S."/>
            <person name="Wang Y."/>
            <person name="Liao N.Y."/>
            <person name="Taylor G."/>
            <person name="Tanguay P."/>
            <person name="Feau N."/>
            <person name="Henrissat B."/>
            <person name="Chan S.K."/>
            <person name="Hesse-Orce U."/>
            <person name="Alamouti S.M."/>
            <person name="Tsui C.K.M."/>
            <person name="Docking R.T."/>
            <person name="Levasseur A."/>
            <person name="Haridas S."/>
            <person name="Robertson G."/>
            <person name="Birol I."/>
            <person name="Holt R.A."/>
            <person name="Marra M.A."/>
            <person name="Hamelin R.C."/>
            <person name="Hirst M."/>
            <person name="Jones S.J.M."/>
            <person name="Bohlmann J."/>
            <person name="Breuil C."/>
        </authorList>
    </citation>
    <scope>NUCLEOTIDE SEQUENCE [LARGE SCALE GENOMIC DNA]</scope>
    <source>
        <strain evidence="5">kw1407 / UAMH 11150</strain>
    </source>
</reference>
<feature type="chain" id="PRO_5003264059" description="Extracellular membrane protein CFEM domain-containing protein" evidence="3">
    <location>
        <begin position="29"/>
        <end position="427"/>
    </location>
</feature>
<dbReference type="STRING" id="655863.F0XPJ6"/>
<accession>F0XPJ6</accession>
<keyword evidence="2" id="KW-0472">Membrane</keyword>
<name>F0XPJ6_GROCL</name>
<evidence type="ECO:0000256" key="3">
    <source>
        <dbReference type="SAM" id="SignalP"/>
    </source>
</evidence>
<keyword evidence="5" id="KW-1185">Reference proteome</keyword>
<dbReference type="AlphaFoldDB" id="F0XPJ6"/>
<feature type="region of interest" description="Disordered" evidence="1">
    <location>
        <begin position="125"/>
        <end position="196"/>
    </location>
</feature>
<evidence type="ECO:0000313" key="5">
    <source>
        <dbReference type="Proteomes" id="UP000007796"/>
    </source>
</evidence>
<feature type="compositionally biased region" description="Polar residues" evidence="1">
    <location>
        <begin position="182"/>
        <end position="196"/>
    </location>
</feature>
<protein>
    <recommendedName>
        <fullName evidence="6">Extracellular membrane protein CFEM domain-containing protein</fullName>
    </recommendedName>
</protein>
<keyword evidence="2" id="KW-0812">Transmembrane</keyword>
<dbReference type="EMBL" id="GL629801">
    <property type="protein sequence ID" value="EFX00063.1"/>
    <property type="molecule type" value="Genomic_DNA"/>
</dbReference>
<feature type="signal peptide" evidence="3">
    <location>
        <begin position="1"/>
        <end position="28"/>
    </location>
</feature>
<evidence type="ECO:0000313" key="4">
    <source>
        <dbReference type="EMBL" id="EFX00063.1"/>
    </source>
</evidence>
<dbReference type="GeneID" id="25980568"/>
<dbReference type="InParanoid" id="F0XPJ6"/>
<gene>
    <name evidence="4" type="ORF">CMQ_7065</name>
</gene>
<keyword evidence="2" id="KW-1133">Transmembrane helix</keyword>
<dbReference type="OrthoDB" id="5311469at2759"/>
<evidence type="ECO:0000256" key="1">
    <source>
        <dbReference type="SAM" id="MobiDB-lite"/>
    </source>
</evidence>
<dbReference type="HOGENOM" id="CLU_642593_0_0_1"/>
<dbReference type="Proteomes" id="UP000007796">
    <property type="component" value="Unassembled WGS sequence"/>
</dbReference>
<keyword evidence="3" id="KW-0732">Signal</keyword>
<sequence>MACWSASRQRVVIAAWLVLQGFTKPVRGITNDFSAYPTNSQACIYLASSQGKCNSASSVTGLNECLCTNNSGFITKAAACVGQQDPSDLGEVYTVMSDACAYTNIDIALSRSEFLSAAAAASSSSSSASSTSATSSSSASSTSTTSSITRSSTLSKSTTSSSVGSTATNSANASGTNTTSSQPTETSGASASTDDSLGISSTAKIGIISGACVAGVTIMSAAALFIFRYRRNRRPAEESAPMLSLAGFAGGSSNAGVGGGGSGGSGNGGNGGSGGSGGVGFVEIPGISEVPGSIGHSELPGGHTYWKAAEGVGANAKWHQAAGMNQIPHQQQEIFELPAHQDSSPYAEMPAREEPTPYAELSAQRHSTSPWVEMPASSVEDGVPMSTIVTPVSAKSEEGNSYAGTSYANSVVYEDLKEDWPAPAYRP</sequence>
<evidence type="ECO:0000256" key="2">
    <source>
        <dbReference type="SAM" id="Phobius"/>
    </source>
</evidence>
<feature type="compositionally biased region" description="Low complexity" evidence="1">
    <location>
        <begin position="125"/>
        <end position="181"/>
    </location>
</feature>